<dbReference type="InterPro" id="IPR038981">
    <property type="entry name" value="CID5/CID6"/>
</dbReference>
<dbReference type="Proteomes" id="UP000447434">
    <property type="component" value="Chromosome 8"/>
</dbReference>
<dbReference type="EMBL" id="WOCE01000008">
    <property type="protein sequence ID" value="KAE9609209.1"/>
    <property type="molecule type" value="Genomic_DNA"/>
</dbReference>
<reference evidence="2" key="1">
    <citation type="journal article" date="2020" name="Nat. Commun.">
        <title>Genome sequence of the cluster root forming white lupin.</title>
        <authorList>
            <person name="Hufnagel B."/>
            <person name="Marques A."/>
            <person name="Soriano A."/>
            <person name="Marques L."/>
            <person name="Divol F."/>
            <person name="Doumas P."/>
            <person name="Sallet E."/>
            <person name="Mancinotti D."/>
            <person name="Carrere S."/>
            <person name="Marande W."/>
            <person name="Arribat S."/>
            <person name="Keller J."/>
            <person name="Huneau C."/>
            <person name="Blein T."/>
            <person name="Aime D."/>
            <person name="Laguerre M."/>
            <person name="Taylor J."/>
            <person name="Schubert V."/>
            <person name="Nelson M."/>
            <person name="Geu-Flores F."/>
            <person name="Crespi M."/>
            <person name="Gallardo-Guerrero K."/>
            <person name="Delaux P.-M."/>
            <person name="Salse J."/>
            <person name="Berges H."/>
            <person name="Guyot R."/>
            <person name="Gouzy J."/>
            <person name="Peret B."/>
        </authorList>
    </citation>
    <scope>NUCLEOTIDE SEQUENCE [LARGE SCALE GENOMIC DNA]</scope>
    <source>
        <strain evidence="2">cv. Amiga</strain>
    </source>
</reference>
<dbReference type="PANTHER" id="PTHR37252:SF3">
    <property type="entry name" value="POLYADENYLATE-BINDING PROTEIN-INTERACTING PROTEIN 6"/>
    <property type="match status" value="1"/>
</dbReference>
<dbReference type="GO" id="GO:0043130">
    <property type="term" value="F:ubiquitin binding"/>
    <property type="evidence" value="ECO:0007669"/>
    <property type="project" value="InterPro"/>
</dbReference>
<accession>A0A6A5MEM0</accession>
<evidence type="ECO:0000313" key="2">
    <source>
        <dbReference type="Proteomes" id="UP000447434"/>
    </source>
</evidence>
<dbReference type="OrthoDB" id="769720at2759"/>
<comment type="caution">
    <text evidence="1">The sequence shown here is derived from an EMBL/GenBank/DDBJ whole genome shotgun (WGS) entry which is preliminary data.</text>
</comment>
<dbReference type="InterPro" id="IPR003892">
    <property type="entry name" value="CUE"/>
</dbReference>
<name>A0A6A5MEM0_LUPAL</name>
<proteinExistence type="predicted"/>
<keyword evidence="2" id="KW-1185">Reference proteome</keyword>
<dbReference type="PANTHER" id="PTHR37252">
    <property type="entry name" value="POLYADENYLATE-BINDING PROTEIN-INTERACTING PROTEIN 6"/>
    <property type="match status" value="1"/>
</dbReference>
<evidence type="ECO:0000313" key="1">
    <source>
        <dbReference type="EMBL" id="KAE9609209.1"/>
    </source>
</evidence>
<sequence length="170" mass="18415">MSSLNPYAASYVPLSKRESAGRTLVTDKGSENHDSIKMTGDFQTNSQFASNSYDSSSSLNRVQLADNQFTDEDHIDLDIEFLKMSFPGISEESLREVYMLSRDDLDAAIDMLTQLEFDDGVESSGSLPETLDIGDVSEPILSADSASLKLKNVAAEASTSSNPLESGKLS</sequence>
<organism evidence="1 2">
    <name type="scientific">Lupinus albus</name>
    <name type="common">White lupine</name>
    <name type="synonym">Lupinus termis</name>
    <dbReference type="NCBI Taxonomy" id="3870"/>
    <lineage>
        <taxon>Eukaryota</taxon>
        <taxon>Viridiplantae</taxon>
        <taxon>Streptophyta</taxon>
        <taxon>Embryophyta</taxon>
        <taxon>Tracheophyta</taxon>
        <taxon>Spermatophyta</taxon>
        <taxon>Magnoliopsida</taxon>
        <taxon>eudicotyledons</taxon>
        <taxon>Gunneridae</taxon>
        <taxon>Pentapetalae</taxon>
        <taxon>rosids</taxon>
        <taxon>fabids</taxon>
        <taxon>Fabales</taxon>
        <taxon>Fabaceae</taxon>
        <taxon>Papilionoideae</taxon>
        <taxon>50 kb inversion clade</taxon>
        <taxon>genistoids sensu lato</taxon>
        <taxon>core genistoids</taxon>
        <taxon>Genisteae</taxon>
        <taxon>Lupinus</taxon>
    </lineage>
</organism>
<protein>
    <submittedName>
        <fullName evidence="1">Putative ubiquitin system component Cue</fullName>
    </submittedName>
</protein>
<gene>
    <name evidence="1" type="ORF">Lalb_Chr08g0243781</name>
</gene>
<dbReference type="PROSITE" id="PS51140">
    <property type="entry name" value="CUE"/>
    <property type="match status" value="1"/>
</dbReference>
<dbReference type="AlphaFoldDB" id="A0A6A5MEM0"/>